<comment type="caution">
    <text evidence="2">The sequence shown here is derived from an EMBL/GenBank/DDBJ whole genome shotgun (WGS) entry which is preliminary data.</text>
</comment>
<keyword evidence="1" id="KW-0812">Transmembrane</keyword>
<reference evidence="2 3" key="1">
    <citation type="submission" date="2011-08" db="EMBL/GenBank/DDBJ databases">
        <authorList>
            <person name="Weinstock G."/>
            <person name="Sodergren E."/>
            <person name="Clifton S."/>
            <person name="Fulton L."/>
            <person name="Fulton B."/>
            <person name="Courtney L."/>
            <person name="Fronick C."/>
            <person name="Harrison M."/>
            <person name="Strong C."/>
            <person name="Farmer C."/>
            <person name="Delahaunty K."/>
            <person name="Markovic C."/>
            <person name="Hall O."/>
            <person name="Minx P."/>
            <person name="Tomlinson C."/>
            <person name="Mitreva M."/>
            <person name="Hou S."/>
            <person name="Chen J."/>
            <person name="Wollam A."/>
            <person name="Pepin K.H."/>
            <person name="Johnson M."/>
            <person name="Bhonagiri V."/>
            <person name="Zhang X."/>
            <person name="Suruliraj S."/>
            <person name="Warren W."/>
            <person name="Chinwalla A."/>
            <person name="Mardis E.R."/>
            <person name="Wilson R.K."/>
        </authorList>
    </citation>
    <scope>NUCLEOTIDE SEQUENCE [LARGE SCALE GENOMIC DNA]</scope>
    <source>
        <strain evidence="2 3">DP7</strain>
    </source>
</reference>
<keyword evidence="1" id="KW-0472">Membrane</keyword>
<dbReference type="AlphaFoldDB" id="G9XLK1"/>
<protein>
    <submittedName>
        <fullName evidence="2">Uncharacterized protein</fullName>
    </submittedName>
</protein>
<gene>
    <name evidence="2" type="ORF">HMPREF0322_01836</name>
</gene>
<proteinExistence type="predicted"/>
<dbReference type="HOGENOM" id="CLU_2933826_0_0_9"/>
<sequence>MPLLLVFVIKNTIEIIYCKVLAFGNFCILIIISLKIHNYIPIEKTEVHQLQADFFRSSVH</sequence>
<dbReference type="Proteomes" id="UP000004416">
    <property type="component" value="Unassembled WGS sequence"/>
</dbReference>
<accession>G9XLK1</accession>
<organism evidence="2 3">
    <name type="scientific">Desulfitobacterium hafniense DP7</name>
    <dbReference type="NCBI Taxonomy" id="537010"/>
    <lineage>
        <taxon>Bacteria</taxon>
        <taxon>Bacillati</taxon>
        <taxon>Bacillota</taxon>
        <taxon>Clostridia</taxon>
        <taxon>Eubacteriales</taxon>
        <taxon>Desulfitobacteriaceae</taxon>
        <taxon>Desulfitobacterium</taxon>
    </lineage>
</organism>
<name>G9XLK1_DESHA</name>
<keyword evidence="1" id="KW-1133">Transmembrane helix</keyword>
<dbReference type="EMBL" id="AFZX01000041">
    <property type="protein sequence ID" value="EHL07486.1"/>
    <property type="molecule type" value="Genomic_DNA"/>
</dbReference>
<evidence type="ECO:0000313" key="3">
    <source>
        <dbReference type="Proteomes" id="UP000004416"/>
    </source>
</evidence>
<feature type="transmembrane region" description="Helical" evidence="1">
    <location>
        <begin position="12"/>
        <end position="34"/>
    </location>
</feature>
<evidence type="ECO:0000256" key="1">
    <source>
        <dbReference type="SAM" id="Phobius"/>
    </source>
</evidence>
<evidence type="ECO:0000313" key="2">
    <source>
        <dbReference type="EMBL" id="EHL07486.1"/>
    </source>
</evidence>